<evidence type="ECO:0008006" key="3">
    <source>
        <dbReference type="Google" id="ProtNLM"/>
    </source>
</evidence>
<feature type="compositionally biased region" description="Polar residues" evidence="1">
    <location>
        <begin position="1"/>
        <end position="11"/>
    </location>
</feature>
<evidence type="ECO:0000313" key="2">
    <source>
        <dbReference type="EMBL" id="SPD05156.1"/>
    </source>
</evidence>
<reference evidence="2" key="1">
    <citation type="submission" date="2018-02" db="EMBL/GenBank/DDBJ databases">
        <authorList>
            <person name="Cohen D.B."/>
            <person name="Kent A.D."/>
        </authorList>
    </citation>
    <scope>NUCLEOTIDE SEQUENCE</scope>
</reference>
<dbReference type="CDD" id="cd01647">
    <property type="entry name" value="RT_LTR"/>
    <property type="match status" value="1"/>
</dbReference>
<feature type="region of interest" description="Disordered" evidence="1">
    <location>
        <begin position="1"/>
        <end position="29"/>
    </location>
</feature>
<dbReference type="InterPro" id="IPR043128">
    <property type="entry name" value="Rev_trsase/Diguanyl_cyclase"/>
</dbReference>
<accession>A0A2N9GRU6</accession>
<dbReference type="AlphaFoldDB" id="A0A2N9GRU6"/>
<protein>
    <recommendedName>
        <fullName evidence="3">Reverse transcriptase domain-containing protein</fullName>
    </recommendedName>
</protein>
<dbReference type="SUPFAM" id="SSF56672">
    <property type="entry name" value="DNA/RNA polymerases"/>
    <property type="match status" value="1"/>
</dbReference>
<evidence type="ECO:0000256" key="1">
    <source>
        <dbReference type="SAM" id="MobiDB-lite"/>
    </source>
</evidence>
<proteinExistence type="predicted"/>
<dbReference type="EMBL" id="OIVN01002624">
    <property type="protein sequence ID" value="SPD05156.1"/>
    <property type="molecule type" value="Genomic_DNA"/>
</dbReference>
<name>A0A2N9GRU6_FAGSY</name>
<dbReference type="PANTHER" id="PTHR37984">
    <property type="entry name" value="PROTEIN CBG26694"/>
    <property type="match status" value="1"/>
</dbReference>
<dbReference type="InterPro" id="IPR043502">
    <property type="entry name" value="DNA/RNA_pol_sf"/>
</dbReference>
<dbReference type="Gene3D" id="3.10.10.10">
    <property type="entry name" value="HIV Type 1 Reverse Transcriptase, subunit A, domain 1"/>
    <property type="match status" value="1"/>
</dbReference>
<dbReference type="InterPro" id="IPR050951">
    <property type="entry name" value="Retrovirus_Pol_polyprotein"/>
</dbReference>
<sequence>MPLRTPNQHFRANQPRLQGKNHRWPEGSKDSQGHFLQLLLMQHHHGMPIILVSLKVFNGIKMTMMRASLIQEGAELIKEGLGSGKELTTGIHIGRSRKHHLGSKEERENQVPEIEKGAARAETKVGEFKQPNARPPMAVQRPCELAAIQEPSESPMQPLLERFPQVFEEPKGLPPNRGHEYQIVLKERVPPHCQRPYRYPYFQKTEIEKIMKELIDSSCIRPSQSPFASPVLLVRKVNGSWRMCVDYRGLNKKIVKDKFPIPVIDELLDELQGAMVFSKLDLSKGLEEHEKHLTIVLQTLANHKLYAKMSKCVFAANEVEYLRHVISRQKVQTDPKKIKAMKDWPIPKNLKTLRGFLGLTGYYRKFIKGYGQIAAPLTALLKKNAFEWTNKANKAFERLKEAVSQPPVLALPDFK</sequence>
<gene>
    <name evidence="2" type="ORF">FSB_LOCUS33038</name>
</gene>
<dbReference type="Gene3D" id="3.30.70.270">
    <property type="match status" value="3"/>
</dbReference>
<dbReference type="FunFam" id="3.30.70.270:FF:000020">
    <property type="entry name" value="Transposon Tf2-6 polyprotein-like Protein"/>
    <property type="match status" value="1"/>
</dbReference>
<dbReference type="PANTHER" id="PTHR37984:SF5">
    <property type="entry name" value="PROTEIN NYNRIN-LIKE"/>
    <property type="match status" value="1"/>
</dbReference>
<organism evidence="2">
    <name type="scientific">Fagus sylvatica</name>
    <name type="common">Beechnut</name>
    <dbReference type="NCBI Taxonomy" id="28930"/>
    <lineage>
        <taxon>Eukaryota</taxon>
        <taxon>Viridiplantae</taxon>
        <taxon>Streptophyta</taxon>
        <taxon>Embryophyta</taxon>
        <taxon>Tracheophyta</taxon>
        <taxon>Spermatophyta</taxon>
        <taxon>Magnoliopsida</taxon>
        <taxon>eudicotyledons</taxon>
        <taxon>Gunneridae</taxon>
        <taxon>Pentapetalae</taxon>
        <taxon>rosids</taxon>
        <taxon>fabids</taxon>
        <taxon>Fagales</taxon>
        <taxon>Fagaceae</taxon>
        <taxon>Fagus</taxon>
    </lineage>
</organism>